<reference evidence="2 3" key="1">
    <citation type="submission" date="2024-02" db="EMBL/GenBank/DDBJ databases">
        <title>Janibacter sp. nov., isolated from gut of marine sandworm.</title>
        <authorList>
            <person name="Kim B."/>
            <person name="Jun M.O."/>
            <person name="Shin N.-R."/>
        </authorList>
    </citation>
    <scope>NUCLEOTIDE SEQUENCE [LARGE SCALE GENOMIC DNA]</scope>
    <source>
        <strain evidence="2 3">A1S7</strain>
    </source>
</reference>
<dbReference type="Gene3D" id="1.10.8.50">
    <property type="match status" value="1"/>
</dbReference>
<sequence>MVGPPLSLDPGVLVPVPSLSAQQRAHALTRATAARRERAVVKRRLKQGSVTISQVIADGAHDPAIAKLKVLELLQSMPGVGEVRAGQLMDEHGIARSRRIRGLGPHQARALVERFESP</sequence>
<evidence type="ECO:0000313" key="3">
    <source>
        <dbReference type="Proteomes" id="UP001382727"/>
    </source>
</evidence>
<dbReference type="NCBIfam" id="NF041260">
    <property type="entry name" value="actino_IHF"/>
    <property type="match status" value="1"/>
</dbReference>
<keyword evidence="3" id="KW-1185">Reference proteome</keyword>
<proteinExistence type="predicted"/>
<evidence type="ECO:0000313" key="2">
    <source>
        <dbReference type="EMBL" id="WXB75102.1"/>
    </source>
</evidence>
<accession>A0ABZ2MDK1</accession>
<dbReference type="EMBL" id="CP144913">
    <property type="protein sequence ID" value="WXB75102.1"/>
    <property type="molecule type" value="Genomic_DNA"/>
</dbReference>
<organism evidence="2 3">
    <name type="scientific">Janibacter alittae</name>
    <dbReference type="NCBI Taxonomy" id="3115209"/>
    <lineage>
        <taxon>Bacteria</taxon>
        <taxon>Bacillati</taxon>
        <taxon>Actinomycetota</taxon>
        <taxon>Actinomycetes</taxon>
        <taxon>Micrococcales</taxon>
        <taxon>Intrasporangiaceae</taxon>
        <taxon>Janibacter</taxon>
    </lineage>
</organism>
<dbReference type="RefSeq" id="WP_338747815.1">
    <property type="nucleotide sequence ID" value="NZ_CP144913.1"/>
</dbReference>
<name>A0ABZ2MDK1_9MICO</name>
<evidence type="ECO:0000259" key="1">
    <source>
        <dbReference type="Pfam" id="PF22525"/>
    </source>
</evidence>
<dbReference type="Proteomes" id="UP001382727">
    <property type="component" value="Chromosome"/>
</dbReference>
<feature type="domain" description="Integration host factor-like helix-two turn-helix" evidence="1">
    <location>
        <begin position="45"/>
        <end position="115"/>
    </location>
</feature>
<dbReference type="InterPro" id="IPR047806">
    <property type="entry name" value="IHF_actinobact"/>
</dbReference>
<gene>
    <name evidence="2" type="primary">mihF</name>
    <name evidence="2" type="ORF">V1351_08960</name>
</gene>
<protein>
    <submittedName>
        <fullName evidence="2">Integration host factor, actinobacterial type</fullName>
    </submittedName>
</protein>
<dbReference type="InterPro" id="IPR055201">
    <property type="entry name" value="IHF-like_H2TH"/>
</dbReference>
<dbReference type="Pfam" id="PF22525">
    <property type="entry name" value="H2TH_5"/>
    <property type="match status" value="1"/>
</dbReference>